<evidence type="ECO:0000256" key="3">
    <source>
        <dbReference type="ARBA" id="ARBA00022989"/>
    </source>
</evidence>
<name>A0ABD3I8R4_9MARC</name>
<organism evidence="8 9">
    <name type="scientific">Riccia sorocarpa</name>
    <dbReference type="NCBI Taxonomy" id="122646"/>
    <lineage>
        <taxon>Eukaryota</taxon>
        <taxon>Viridiplantae</taxon>
        <taxon>Streptophyta</taxon>
        <taxon>Embryophyta</taxon>
        <taxon>Marchantiophyta</taxon>
        <taxon>Marchantiopsida</taxon>
        <taxon>Marchantiidae</taxon>
        <taxon>Marchantiales</taxon>
        <taxon>Ricciaceae</taxon>
        <taxon>Riccia</taxon>
    </lineage>
</organism>
<accession>A0ABD3I8R4</accession>
<evidence type="ECO:0000256" key="2">
    <source>
        <dbReference type="ARBA" id="ARBA00022692"/>
    </source>
</evidence>
<dbReference type="Proteomes" id="UP001633002">
    <property type="component" value="Unassembled WGS sequence"/>
</dbReference>
<feature type="compositionally biased region" description="Polar residues" evidence="5">
    <location>
        <begin position="116"/>
        <end position="126"/>
    </location>
</feature>
<dbReference type="Gene3D" id="1.20.120.1630">
    <property type="match status" value="1"/>
</dbReference>
<keyword evidence="2 6" id="KW-0812">Transmembrane</keyword>
<evidence type="ECO:0000256" key="6">
    <source>
        <dbReference type="SAM" id="Phobius"/>
    </source>
</evidence>
<comment type="subcellular location">
    <subcellularLocation>
        <location evidence="1">Membrane</location>
        <topology evidence="1">Multi-pass membrane protein</topology>
    </subcellularLocation>
</comment>
<dbReference type="PANTHER" id="PTHR35988">
    <property type="entry name" value="15-CIS-ZETA-CAROTENE ISOMERASE, CHLOROPLASTIC"/>
    <property type="match status" value="1"/>
</dbReference>
<dbReference type="AlphaFoldDB" id="A0ABD3I8R4"/>
<feature type="domain" description="NnrU" evidence="7">
    <location>
        <begin position="199"/>
        <end position="417"/>
    </location>
</feature>
<evidence type="ECO:0000256" key="5">
    <source>
        <dbReference type="SAM" id="MobiDB-lite"/>
    </source>
</evidence>
<reference evidence="8 9" key="1">
    <citation type="submission" date="2024-09" db="EMBL/GenBank/DDBJ databases">
        <title>Chromosome-scale assembly of Riccia sorocarpa.</title>
        <authorList>
            <person name="Paukszto L."/>
        </authorList>
    </citation>
    <scope>NUCLEOTIDE SEQUENCE [LARGE SCALE GENOMIC DNA]</scope>
    <source>
        <strain evidence="8">LP-2024</strain>
        <tissue evidence="8">Aerial parts of the thallus</tissue>
    </source>
</reference>
<feature type="transmembrane region" description="Helical" evidence="6">
    <location>
        <begin position="231"/>
        <end position="250"/>
    </location>
</feature>
<evidence type="ECO:0000256" key="1">
    <source>
        <dbReference type="ARBA" id="ARBA00004141"/>
    </source>
</evidence>
<feature type="transmembrane region" description="Helical" evidence="6">
    <location>
        <begin position="197"/>
        <end position="219"/>
    </location>
</feature>
<protein>
    <recommendedName>
        <fullName evidence="7">NnrU domain-containing protein</fullName>
    </recommendedName>
</protein>
<dbReference type="Pfam" id="PF07298">
    <property type="entry name" value="NnrU"/>
    <property type="match status" value="1"/>
</dbReference>
<feature type="region of interest" description="Disordered" evidence="5">
    <location>
        <begin position="95"/>
        <end position="134"/>
    </location>
</feature>
<evidence type="ECO:0000259" key="7">
    <source>
        <dbReference type="Pfam" id="PF07298"/>
    </source>
</evidence>
<dbReference type="GO" id="GO:0016020">
    <property type="term" value="C:membrane"/>
    <property type="evidence" value="ECO:0007669"/>
    <property type="project" value="UniProtKB-SubCell"/>
</dbReference>
<feature type="transmembrane region" description="Helical" evidence="6">
    <location>
        <begin position="398"/>
        <end position="417"/>
    </location>
</feature>
<keyword evidence="4 6" id="KW-0472">Membrane</keyword>
<keyword evidence="9" id="KW-1185">Reference proteome</keyword>
<dbReference type="InterPro" id="IPR009915">
    <property type="entry name" value="NnrU_dom"/>
</dbReference>
<sequence length="426" mass="47424">MATLVVIPQSSLRQGSPSCCGVGNGIGNAVTTSRFRPQILSSGSYFRSPSHENFHLGFHHSLLGPCKLVRNVHLSRTKGADSIYPFPRRWTAELKSDVDESSPPSPTVPTNSFTPKASSRDLQSVTSEDESSSLPGLVGEDAAVFNVQEQKTSSWIYFTVVLGVVLAILYVVWLDPRTGYGTAFIDALASINPNHEVIMLEILLIFALVHSGGASLRAAGEKLIGERAYRVLFAGASLPLAVSAVVYFINHRYDGVQLWQLRTVPGVHEFCWILSFISFFFLYPSTFNLLEVAAVDKPKVHMYETGIMRITRHPQMVGQFLWCFAHTLWIGNSFTLITSLGLCAHHLFGVWHGDTRLEAKYGEAFEVVKKRTSIFPFAAVLDGRQKLPEDYYKEFMRLPYYVIVGLTIGAYFSHPLLQAGAHFLKW</sequence>
<comment type="caution">
    <text evidence="8">The sequence shown here is derived from an EMBL/GenBank/DDBJ whole genome shotgun (WGS) entry which is preliminary data.</text>
</comment>
<feature type="transmembrane region" description="Helical" evidence="6">
    <location>
        <begin position="316"/>
        <end position="337"/>
    </location>
</feature>
<feature type="transmembrane region" description="Helical" evidence="6">
    <location>
        <begin position="155"/>
        <end position="173"/>
    </location>
</feature>
<proteinExistence type="predicted"/>
<dbReference type="EMBL" id="JBJQOH010000002">
    <property type="protein sequence ID" value="KAL3697939.1"/>
    <property type="molecule type" value="Genomic_DNA"/>
</dbReference>
<keyword evidence="3 6" id="KW-1133">Transmembrane helix</keyword>
<feature type="transmembrane region" description="Helical" evidence="6">
    <location>
        <begin position="270"/>
        <end position="295"/>
    </location>
</feature>
<evidence type="ECO:0000256" key="4">
    <source>
        <dbReference type="ARBA" id="ARBA00023136"/>
    </source>
</evidence>
<gene>
    <name evidence="8" type="ORF">R1sor_012015</name>
</gene>
<evidence type="ECO:0000313" key="8">
    <source>
        <dbReference type="EMBL" id="KAL3697939.1"/>
    </source>
</evidence>
<dbReference type="PANTHER" id="PTHR35988:SF2">
    <property type="entry name" value="15-CIS-ZETA-CAROTENE ISOMERASE, CHLOROPLASTIC"/>
    <property type="match status" value="1"/>
</dbReference>
<evidence type="ECO:0000313" key="9">
    <source>
        <dbReference type="Proteomes" id="UP001633002"/>
    </source>
</evidence>